<sequence length="235" mass="25347">MKIDQRSHSDDLLTHFNDATAVARYAEGPRRFVPGVEAVHRMAGILIAERVGADASVLVLGAGGGLELKAFADAYPGWTFDGVDPAREMLALARRTLGAHAPRARLHEGLIDVAPDGPFDAGVCLLTLHFLAPDERLRTLAQVHRRLAPGAPFVAMHASFPQEADARTVWLSRYAAYALASGADPEQVRDAHAAVTAHLQTLSPAHDEALLRAAGFSDVEVFYTAFTFRGWIAYA</sequence>
<evidence type="ECO:0000313" key="3">
    <source>
        <dbReference type="Proteomes" id="UP001139971"/>
    </source>
</evidence>
<dbReference type="RefSeq" id="WP_263543951.1">
    <property type="nucleotide sequence ID" value="NZ_JAOVZO020000021.1"/>
</dbReference>
<keyword evidence="2" id="KW-0808">Transferase</keyword>
<dbReference type="Proteomes" id="UP001139971">
    <property type="component" value="Unassembled WGS sequence"/>
</dbReference>
<dbReference type="GO" id="GO:0032259">
    <property type="term" value="P:methylation"/>
    <property type="evidence" value="ECO:0007669"/>
    <property type="project" value="UniProtKB-KW"/>
</dbReference>
<keyword evidence="2" id="KW-0489">Methyltransferase</keyword>
<dbReference type="InterPro" id="IPR041698">
    <property type="entry name" value="Methyltransf_25"/>
</dbReference>
<proteinExistence type="predicted"/>
<protein>
    <submittedName>
        <fullName evidence="2">Class I SAM-dependent methyltransferase</fullName>
    </submittedName>
</protein>
<dbReference type="EMBL" id="JAOVZO020000021">
    <property type="protein sequence ID" value="MDC8015887.1"/>
    <property type="molecule type" value="Genomic_DNA"/>
</dbReference>
<name>A0A9X3YQ76_9GAMM</name>
<reference evidence="2" key="1">
    <citation type="submission" date="2023-02" db="EMBL/GenBank/DDBJ databases">
        <title>Tahibacter soli sp. nov. isolated from soil.</title>
        <authorList>
            <person name="Baek J.H."/>
            <person name="Lee J.K."/>
            <person name="Choi D.G."/>
            <person name="Jeon C.O."/>
        </authorList>
    </citation>
    <scope>NUCLEOTIDE SEQUENCE</scope>
    <source>
        <strain evidence="2">BL</strain>
    </source>
</reference>
<dbReference type="Pfam" id="PF13649">
    <property type="entry name" value="Methyltransf_25"/>
    <property type="match status" value="1"/>
</dbReference>
<evidence type="ECO:0000259" key="1">
    <source>
        <dbReference type="Pfam" id="PF13649"/>
    </source>
</evidence>
<dbReference type="Gene3D" id="3.40.50.150">
    <property type="entry name" value="Vaccinia Virus protein VP39"/>
    <property type="match status" value="1"/>
</dbReference>
<dbReference type="CDD" id="cd02440">
    <property type="entry name" value="AdoMet_MTases"/>
    <property type="match status" value="1"/>
</dbReference>
<evidence type="ECO:0000313" key="2">
    <source>
        <dbReference type="EMBL" id="MDC8015887.1"/>
    </source>
</evidence>
<gene>
    <name evidence="2" type="ORF">OD750_025470</name>
</gene>
<feature type="domain" description="Methyltransferase" evidence="1">
    <location>
        <begin position="57"/>
        <end position="150"/>
    </location>
</feature>
<dbReference type="SUPFAM" id="SSF53335">
    <property type="entry name" value="S-adenosyl-L-methionine-dependent methyltransferases"/>
    <property type="match status" value="1"/>
</dbReference>
<dbReference type="InterPro" id="IPR029063">
    <property type="entry name" value="SAM-dependent_MTases_sf"/>
</dbReference>
<dbReference type="AlphaFoldDB" id="A0A9X3YQ76"/>
<keyword evidence="3" id="KW-1185">Reference proteome</keyword>
<dbReference type="GO" id="GO:0008168">
    <property type="term" value="F:methyltransferase activity"/>
    <property type="evidence" value="ECO:0007669"/>
    <property type="project" value="UniProtKB-KW"/>
</dbReference>
<comment type="caution">
    <text evidence="2">The sequence shown here is derived from an EMBL/GenBank/DDBJ whole genome shotgun (WGS) entry which is preliminary data.</text>
</comment>
<organism evidence="2 3">
    <name type="scientific">Tahibacter soli</name>
    <dbReference type="NCBI Taxonomy" id="2983605"/>
    <lineage>
        <taxon>Bacteria</taxon>
        <taxon>Pseudomonadati</taxon>
        <taxon>Pseudomonadota</taxon>
        <taxon>Gammaproteobacteria</taxon>
        <taxon>Lysobacterales</taxon>
        <taxon>Rhodanobacteraceae</taxon>
        <taxon>Tahibacter</taxon>
    </lineage>
</organism>
<accession>A0A9X3YQ76</accession>